<dbReference type="AlphaFoldDB" id="A0ABD4T1U8"/>
<reference evidence="3 4" key="1">
    <citation type="journal article" date="2015" name="Genome Announc.">
        <title>Draft Genome Sequence of Filamentous Marine Cyanobacterium Lyngbya confervoides Strain BDU141951.</title>
        <authorList>
            <person name="Chandrababunaidu M.M."/>
            <person name="Sen D."/>
            <person name="Tripathy S."/>
        </authorList>
    </citation>
    <scope>NUCLEOTIDE SEQUENCE [LARGE SCALE GENOMIC DNA]</scope>
    <source>
        <strain evidence="3 4">BDU141951</strain>
    </source>
</reference>
<protein>
    <submittedName>
        <fullName evidence="3">MlaD family protein</fullName>
    </submittedName>
</protein>
<evidence type="ECO:0000313" key="4">
    <source>
        <dbReference type="Proteomes" id="UP000031561"/>
    </source>
</evidence>
<gene>
    <name evidence="3" type="ORF">QQ91_0007655</name>
</gene>
<keyword evidence="1" id="KW-0812">Transmembrane</keyword>
<evidence type="ECO:0000256" key="1">
    <source>
        <dbReference type="SAM" id="Phobius"/>
    </source>
</evidence>
<feature type="transmembrane region" description="Helical" evidence="1">
    <location>
        <begin position="12"/>
        <end position="29"/>
    </location>
</feature>
<keyword evidence="1" id="KW-0472">Membrane</keyword>
<proteinExistence type="predicted"/>
<name>A0ABD4T1U8_9CYAN</name>
<feature type="domain" description="Mce/MlaD" evidence="2">
    <location>
        <begin position="38"/>
        <end position="114"/>
    </location>
</feature>
<dbReference type="PANTHER" id="PTHR34675">
    <property type="entry name" value="PROTEIN TRIGALACTOSYLDIACYLGLYCEROL 2, CHLOROPLASTIC"/>
    <property type="match status" value="1"/>
</dbReference>
<organism evidence="3 4">
    <name type="scientific">Lyngbya confervoides BDU141951</name>
    <dbReference type="NCBI Taxonomy" id="1574623"/>
    <lineage>
        <taxon>Bacteria</taxon>
        <taxon>Bacillati</taxon>
        <taxon>Cyanobacteriota</taxon>
        <taxon>Cyanophyceae</taxon>
        <taxon>Oscillatoriophycideae</taxon>
        <taxon>Oscillatoriales</taxon>
        <taxon>Microcoleaceae</taxon>
        <taxon>Lyngbya</taxon>
    </lineage>
</organism>
<keyword evidence="4" id="KW-1185">Reference proteome</keyword>
<sequence length="420" mass="44797">MQSRAIKEGSVGLLLLGGALLLGGGIFWMRGLNFQGQSYQLQAELPDALGLDAGSPVRYRGVKVGQVNRVQPGTNGVLVEFQVRPATLLIPRDSLVETSQSGFVGQVTLNVTPPADSAQIPSTPGLTPFGDSCDSALILCDGDRLIGQSGATFDELIRSTTRIAKLLGDGDLLSTTNTTLKNLSLAALSFRDLSRNANRTLGELSLLSREARRELGRVDQIQASVVQAATSVTRSADQLGNLGNRFIQTADRIDTAATGVSSLIQDNRGTLLTTLDNLNEASQELNLAINGLTPILSKVEQSQIIENLETLTANGAQVSQNLKSVTATANSPLVLVGLAKTLDAARVTFQNTQKITTDLEQVTGNAEFRENLIRLINGLSKLLSSTRDLEKQYNAVQQPVAPTAFVEEAPAPRVTPEKRD</sequence>
<dbReference type="RefSeq" id="WP_166274624.1">
    <property type="nucleotide sequence ID" value="NZ_JTHE03000044.1"/>
</dbReference>
<accession>A0ABD4T1U8</accession>
<evidence type="ECO:0000259" key="2">
    <source>
        <dbReference type="Pfam" id="PF02470"/>
    </source>
</evidence>
<dbReference type="InterPro" id="IPR003399">
    <property type="entry name" value="Mce/MlaD"/>
</dbReference>
<keyword evidence="1" id="KW-1133">Transmembrane helix</keyword>
<evidence type="ECO:0000313" key="3">
    <source>
        <dbReference type="EMBL" id="MCM1982697.1"/>
    </source>
</evidence>
<dbReference type="InterPro" id="IPR039342">
    <property type="entry name" value="TGD2-like"/>
</dbReference>
<comment type="caution">
    <text evidence="3">The sequence shown here is derived from an EMBL/GenBank/DDBJ whole genome shotgun (WGS) entry which is preliminary data.</text>
</comment>
<dbReference type="PANTHER" id="PTHR34675:SF1">
    <property type="entry name" value="PROTEIN TRIGALACTOSYLDIACYLGLYCEROL 2, CHLOROPLASTIC"/>
    <property type="match status" value="1"/>
</dbReference>
<dbReference type="Proteomes" id="UP000031561">
    <property type="component" value="Unassembled WGS sequence"/>
</dbReference>
<dbReference type="Pfam" id="PF02470">
    <property type="entry name" value="MlaD"/>
    <property type="match status" value="1"/>
</dbReference>
<dbReference type="EMBL" id="JTHE03000044">
    <property type="protein sequence ID" value="MCM1982697.1"/>
    <property type="molecule type" value="Genomic_DNA"/>
</dbReference>